<dbReference type="SUPFAM" id="SSF51161">
    <property type="entry name" value="Trimeric LpxA-like enzymes"/>
    <property type="match status" value="1"/>
</dbReference>
<sequence length="232" mass="23984">MGSQVHPTAVVGPGVELGTDVVVGPYAVLTGPCRIGDRTWIGAHAVIGAAPEIRGHEPGLPWADAAHDIGVEIGQDTTVREFATVHRGTHRLTRIGARCFVMNKVHVGHDAVVGDDVTLAVSAILGGHVEIGDGANLGLAAVLHQRRVVGPGAMVGMGAVVTRDVPPWATAFGSPARVHGVNEVGMTRGGIGAVDIAAVAERYRTGGPADGAWTPPETLRPAWEWWLARTGG</sequence>
<keyword evidence="1" id="KW-0444">Lipid biosynthesis</keyword>
<dbReference type="Gene3D" id="2.160.10.10">
    <property type="entry name" value="Hexapeptide repeat proteins"/>
    <property type="match status" value="1"/>
</dbReference>
<evidence type="ECO:0000313" key="8">
    <source>
        <dbReference type="Proteomes" id="UP000219435"/>
    </source>
</evidence>
<dbReference type="PANTHER" id="PTHR43480">
    <property type="entry name" value="ACYL-[ACYL-CARRIER-PROTEIN]--UDP-N-ACETYLGLUCOSAMINE O-ACYLTRANSFERASE"/>
    <property type="match status" value="1"/>
</dbReference>
<dbReference type="GO" id="GO:0009245">
    <property type="term" value="P:lipid A biosynthetic process"/>
    <property type="evidence" value="ECO:0007669"/>
    <property type="project" value="UniProtKB-KW"/>
</dbReference>
<dbReference type="GO" id="GO:0016020">
    <property type="term" value="C:membrane"/>
    <property type="evidence" value="ECO:0007669"/>
    <property type="project" value="GOC"/>
</dbReference>
<evidence type="ECO:0000256" key="5">
    <source>
        <dbReference type="ARBA" id="ARBA00023315"/>
    </source>
</evidence>
<evidence type="ECO:0000259" key="6">
    <source>
        <dbReference type="Pfam" id="PF13720"/>
    </source>
</evidence>
<organism evidence="7 8">
    <name type="scientific">Blastococcus aggregatus</name>
    <dbReference type="NCBI Taxonomy" id="38502"/>
    <lineage>
        <taxon>Bacteria</taxon>
        <taxon>Bacillati</taxon>
        <taxon>Actinomycetota</taxon>
        <taxon>Actinomycetes</taxon>
        <taxon>Geodermatophilales</taxon>
        <taxon>Geodermatophilaceae</taxon>
        <taxon>Blastococcus</taxon>
    </lineage>
</organism>
<dbReference type="InterPro" id="IPR011004">
    <property type="entry name" value="Trimer_LpxA-like_sf"/>
</dbReference>
<dbReference type="InterPro" id="IPR010137">
    <property type="entry name" value="Lipid_A_LpxA"/>
</dbReference>
<dbReference type="Pfam" id="PF13720">
    <property type="entry name" value="Acetyltransf_11"/>
    <property type="match status" value="1"/>
</dbReference>
<gene>
    <name evidence="7" type="ORF">SAMN05660748_0558</name>
</gene>
<evidence type="ECO:0000256" key="1">
    <source>
        <dbReference type="ARBA" id="ARBA00022516"/>
    </source>
</evidence>
<evidence type="ECO:0000256" key="2">
    <source>
        <dbReference type="ARBA" id="ARBA00022556"/>
    </source>
</evidence>
<dbReference type="AlphaFoldDB" id="A0A285UYW5"/>
<keyword evidence="3 7" id="KW-0808">Transferase</keyword>
<keyword evidence="8" id="KW-1185">Reference proteome</keyword>
<proteinExistence type="predicted"/>
<dbReference type="GO" id="GO:0008780">
    <property type="term" value="F:acyl-[acyl-carrier-protein]-UDP-N-acetylglucosamine O-acyltransferase activity"/>
    <property type="evidence" value="ECO:0007669"/>
    <property type="project" value="InterPro"/>
</dbReference>
<keyword evidence="2" id="KW-0441">Lipid A biosynthesis</keyword>
<reference evidence="8" key="1">
    <citation type="submission" date="2017-08" db="EMBL/GenBank/DDBJ databases">
        <authorList>
            <person name="Varghese N."/>
            <person name="Submissions S."/>
        </authorList>
    </citation>
    <scope>NUCLEOTIDE SEQUENCE [LARGE SCALE GENOMIC DNA]</scope>
    <source>
        <strain evidence="8">DSM 4725</strain>
    </source>
</reference>
<keyword evidence="5 7" id="KW-0012">Acyltransferase</keyword>
<dbReference type="InterPro" id="IPR029098">
    <property type="entry name" value="Acetyltransf_C"/>
</dbReference>
<evidence type="ECO:0000256" key="3">
    <source>
        <dbReference type="ARBA" id="ARBA00022679"/>
    </source>
</evidence>
<evidence type="ECO:0000313" key="7">
    <source>
        <dbReference type="EMBL" id="SOC46983.1"/>
    </source>
</evidence>
<protein>
    <submittedName>
        <fullName evidence="7">UDP-N-acetylglucosamine acyltransferase</fullName>
    </submittedName>
</protein>
<feature type="domain" description="UDP N-acetylglucosamine O-acyltransferase C-terminal" evidence="6">
    <location>
        <begin position="164"/>
        <end position="205"/>
    </location>
</feature>
<dbReference type="EMBL" id="OBQI01000001">
    <property type="protein sequence ID" value="SOC46983.1"/>
    <property type="molecule type" value="Genomic_DNA"/>
</dbReference>
<dbReference type="Proteomes" id="UP000219435">
    <property type="component" value="Unassembled WGS sequence"/>
</dbReference>
<name>A0A285UYW5_9ACTN</name>
<dbReference type="RefSeq" id="WP_176522800.1">
    <property type="nucleotide sequence ID" value="NZ_OBQI01000001.1"/>
</dbReference>
<dbReference type="PANTHER" id="PTHR43480:SF1">
    <property type="entry name" value="ACYL-[ACYL-CARRIER-PROTEIN]--UDP-N-ACETYLGLUCOSAMINE O-ACYLTRANSFERASE, MITOCHONDRIAL-RELATED"/>
    <property type="match status" value="1"/>
</dbReference>
<evidence type="ECO:0000256" key="4">
    <source>
        <dbReference type="ARBA" id="ARBA00023098"/>
    </source>
</evidence>
<accession>A0A285UYW5</accession>
<keyword evidence="4" id="KW-0443">Lipid metabolism</keyword>